<name>A0A238IWA2_9RHOB</name>
<evidence type="ECO:0000313" key="2">
    <source>
        <dbReference type="Proteomes" id="UP000201838"/>
    </source>
</evidence>
<reference evidence="1 2" key="1">
    <citation type="submission" date="2017-05" db="EMBL/GenBank/DDBJ databases">
        <authorList>
            <person name="Song R."/>
            <person name="Chenine A.L."/>
            <person name="Ruprecht R.M."/>
        </authorList>
    </citation>
    <scope>NUCLEOTIDE SEQUENCE [LARGE SCALE GENOMIC DNA]</scope>
    <source>
        <strain evidence="1 2">CECT 8489</strain>
    </source>
</reference>
<dbReference type="OrthoDB" id="8443793at2"/>
<dbReference type="InterPro" id="IPR003772">
    <property type="entry name" value="YceD"/>
</dbReference>
<proteinExistence type="predicted"/>
<evidence type="ECO:0000313" key="1">
    <source>
        <dbReference type="EMBL" id="SMX22313.1"/>
    </source>
</evidence>
<sequence length="180" mass="19509">MTAQTLRLGDLKRKTEFDLKPNATERDAIAKRLGITGVKKLTFTGSLSPLGKSDWELHARLGATVVQPCVVTLDPVTTRIDEDTSRRYLADMPEAPDAAEFEMPEDDTAEALPETLDLAAVMEEALALALPAWPRAPGIEPVEIAVTEPGQTPMTDDDAKPFAALKSLQQKLNNDDPDSA</sequence>
<protein>
    <recommendedName>
        <fullName evidence="3">DUF177 domain-containing protein</fullName>
    </recommendedName>
</protein>
<evidence type="ECO:0008006" key="3">
    <source>
        <dbReference type="Google" id="ProtNLM"/>
    </source>
</evidence>
<dbReference type="Pfam" id="PF02620">
    <property type="entry name" value="YceD"/>
    <property type="match status" value="1"/>
</dbReference>
<dbReference type="Proteomes" id="UP000201838">
    <property type="component" value="Unassembled WGS sequence"/>
</dbReference>
<keyword evidence="2" id="KW-1185">Reference proteome</keyword>
<accession>A0A238IWA2</accession>
<organism evidence="1 2">
    <name type="scientific">Boseongicola aestuarii</name>
    <dbReference type="NCBI Taxonomy" id="1470561"/>
    <lineage>
        <taxon>Bacteria</taxon>
        <taxon>Pseudomonadati</taxon>
        <taxon>Pseudomonadota</taxon>
        <taxon>Alphaproteobacteria</taxon>
        <taxon>Rhodobacterales</taxon>
        <taxon>Paracoccaceae</taxon>
        <taxon>Boseongicola</taxon>
    </lineage>
</organism>
<dbReference type="AlphaFoldDB" id="A0A238IWA2"/>
<gene>
    <name evidence="1" type="ORF">BOA8489_00404</name>
</gene>
<dbReference type="RefSeq" id="WP_093972284.1">
    <property type="nucleotide sequence ID" value="NZ_FXXQ01000001.1"/>
</dbReference>
<dbReference type="EMBL" id="FXXQ01000001">
    <property type="protein sequence ID" value="SMX22313.1"/>
    <property type="molecule type" value="Genomic_DNA"/>
</dbReference>